<sequence length="78" mass="9023">MPVCCQSSHIEIEIITALDFNIRFTKKRPSDYISITHVYMSISVNILTEHDVISGAIIRCNLKTTYIQQVYDMQTKSR</sequence>
<comment type="caution">
    <text evidence="1">The sequence shown here is derived from an EMBL/GenBank/DDBJ whole genome shotgun (WGS) entry which is preliminary data.</text>
</comment>
<protein>
    <submittedName>
        <fullName evidence="1">Uncharacterized protein</fullName>
    </submittedName>
</protein>
<evidence type="ECO:0000313" key="1">
    <source>
        <dbReference type="EMBL" id="PJE78014.1"/>
    </source>
</evidence>
<dbReference type="EMBL" id="NSIT01000293">
    <property type="protein sequence ID" value="PJE78014.1"/>
    <property type="molecule type" value="Genomic_DNA"/>
</dbReference>
<reference evidence="1" key="1">
    <citation type="journal article" date="2017" name="Appl. Environ. Microbiol.">
        <title>Molecular characterization of an Endozoicomonas-like organism causing infection in king scallop Pecten maximus L.</title>
        <authorList>
            <person name="Cano I."/>
            <person name="van Aerle R."/>
            <person name="Ross S."/>
            <person name="Verner-Jeffreys D.W."/>
            <person name="Paley R.K."/>
            <person name="Rimmer G."/>
            <person name="Ryder D."/>
            <person name="Hooper P."/>
            <person name="Stone D."/>
            <person name="Feist S.W."/>
        </authorList>
    </citation>
    <scope>NUCLEOTIDE SEQUENCE</scope>
</reference>
<dbReference type="AlphaFoldDB" id="A0A2H9T479"/>
<organism evidence="1">
    <name type="scientific">invertebrate metagenome</name>
    <dbReference type="NCBI Taxonomy" id="1711999"/>
    <lineage>
        <taxon>unclassified sequences</taxon>
        <taxon>metagenomes</taxon>
        <taxon>organismal metagenomes</taxon>
    </lineage>
</organism>
<proteinExistence type="predicted"/>
<gene>
    <name evidence="1" type="ORF">CI610_03055</name>
</gene>
<accession>A0A2H9T479</accession>
<name>A0A2H9T479_9ZZZZ</name>